<sequence>MCRNQSPCPPLINCMDTAEEIVTPGAAASAFKNPSMLAALQGRLDTLVGAPSEYIQSLPGEVHRRLDALKNLQDEGNVFNVQFRKEVEELEKKYLKLAIPLYKKRTDIITGAVEPTDSEVERKPDEEEEEEERLPVSKENPVKGIPEFWLTALKNMRYISELITEDDEPALAKLVDIKLSYLSSPGFQLSFVFDNNDYFTNSVLTKAYYMMESEDPSVDEVMFDRAEGCEIDWKAGKDLSVTIEVKKQRHKATNKTRTVKKAVPKETFFSFFSPPAPPTEEDEDDEEKFDEYDERIQIDYEIGEMIKDKLIPKAVDWFTGKALEYEDHDEDDYDDEFDGEDDEDDEDEEDDDHVGPSKKTIGSKSNAASGDDKAPECKQQ</sequence>
<dbReference type="InterPro" id="IPR037231">
    <property type="entry name" value="NAP-like_sf"/>
</dbReference>
<evidence type="ECO:0000313" key="5">
    <source>
        <dbReference type="Proteomes" id="UP000007241"/>
    </source>
</evidence>
<proteinExistence type="inferred from homology"/>
<accession>F4PA67</accession>
<reference evidence="4 5" key="1">
    <citation type="submission" date="2009-12" db="EMBL/GenBank/DDBJ databases">
        <title>The draft genome of Batrachochytrium dendrobatidis.</title>
        <authorList>
            <consortium name="US DOE Joint Genome Institute (JGI-PGF)"/>
            <person name="Kuo A."/>
            <person name="Salamov A."/>
            <person name="Schmutz J."/>
            <person name="Lucas S."/>
            <person name="Pitluck S."/>
            <person name="Rosenblum E."/>
            <person name="Stajich J."/>
            <person name="Eisen M."/>
            <person name="Grigoriev I.V."/>
        </authorList>
    </citation>
    <scope>NUCLEOTIDE SEQUENCE [LARGE SCALE GENOMIC DNA]</scope>
    <source>
        <strain evidence="5">JAM81 / FGSC 10211</strain>
    </source>
</reference>
<protein>
    <recommendedName>
        <fullName evidence="6">Nucleosome assembly protein</fullName>
    </recommendedName>
</protein>
<feature type="compositionally biased region" description="Basic and acidic residues" evidence="3">
    <location>
        <begin position="370"/>
        <end position="380"/>
    </location>
</feature>
<dbReference type="STRING" id="684364.F4PA67"/>
<dbReference type="GO" id="GO:0042393">
    <property type="term" value="F:histone binding"/>
    <property type="evidence" value="ECO:0000318"/>
    <property type="project" value="GO_Central"/>
</dbReference>
<dbReference type="HOGENOM" id="CLU_038841_1_0_1"/>
<evidence type="ECO:0000256" key="3">
    <source>
        <dbReference type="SAM" id="MobiDB-lite"/>
    </source>
</evidence>
<evidence type="ECO:0000313" key="4">
    <source>
        <dbReference type="EMBL" id="EGF77848.1"/>
    </source>
</evidence>
<evidence type="ECO:0000256" key="2">
    <source>
        <dbReference type="RuleBase" id="RU003876"/>
    </source>
</evidence>
<evidence type="ECO:0000256" key="1">
    <source>
        <dbReference type="ARBA" id="ARBA00009947"/>
    </source>
</evidence>
<dbReference type="FunFam" id="3.30.1120.90:FF:000003">
    <property type="entry name" value="Nucleosome assembly protein"/>
    <property type="match status" value="1"/>
</dbReference>
<dbReference type="AlphaFoldDB" id="F4PA67"/>
<gene>
    <name evidence="4" type="ORF">BATDEDRAFT_30577</name>
</gene>
<dbReference type="InParanoid" id="F4PA67"/>
<dbReference type="OMA" id="VSPITWK"/>
<evidence type="ECO:0008006" key="6">
    <source>
        <dbReference type="Google" id="ProtNLM"/>
    </source>
</evidence>
<keyword evidence="5" id="KW-1185">Reference proteome</keyword>
<comment type="similarity">
    <text evidence="1 2">Belongs to the nucleosome assembly protein (NAP) family.</text>
</comment>
<dbReference type="Pfam" id="PF00956">
    <property type="entry name" value="NAP"/>
    <property type="match status" value="1"/>
</dbReference>
<dbReference type="FunCoup" id="F4PA67">
    <property type="interactions" value="355"/>
</dbReference>
<dbReference type="GO" id="GO:0000785">
    <property type="term" value="C:chromatin"/>
    <property type="evidence" value="ECO:0000318"/>
    <property type="project" value="GO_Central"/>
</dbReference>
<dbReference type="RefSeq" id="XP_006681433.1">
    <property type="nucleotide sequence ID" value="XM_006681370.1"/>
</dbReference>
<dbReference type="Gene3D" id="1.20.5.1500">
    <property type="match status" value="1"/>
</dbReference>
<dbReference type="PANTHER" id="PTHR11875">
    <property type="entry name" value="TESTIS-SPECIFIC Y-ENCODED PROTEIN"/>
    <property type="match status" value="1"/>
</dbReference>
<dbReference type="GO" id="GO:0003682">
    <property type="term" value="F:chromatin binding"/>
    <property type="evidence" value="ECO:0000318"/>
    <property type="project" value="GO_Central"/>
</dbReference>
<feature type="region of interest" description="Disordered" evidence="3">
    <location>
        <begin position="324"/>
        <end position="380"/>
    </location>
</feature>
<name>F4PA67_BATDJ</name>
<dbReference type="SUPFAM" id="SSF143113">
    <property type="entry name" value="NAP-like"/>
    <property type="match status" value="1"/>
</dbReference>
<dbReference type="InterPro" id="IPR002164">
    <property type="entry name" value="NAP_family"/>
</dbReference>
<dbReference type="Gene3D" id="3.30.1120.90">
    <property type="entry name" value="Nucleosome assembly protein"/>
    <property type="match status" value="1"/>
</dbReference>
<dbReference type="GO" id="GO:0005634">
    <property type="term" value="C:nucleus"/>
    <property type="evidence" value="ECO:0000318"/>
    <property type="project" value="GO_Central"/>
</dbReference>
<feature type="compositionally biased region" description="Acidic residues" evidence="3">
    <location>
        <begin position="326"/>
        <end position="352"/>
    </location>
</feature>
<dbReference type="GO" id="GO:0006334">
    <property type="term" value="P:nucleosome assembly"/>
    <property type="evidence" value="ECO:0000318"/>
    <property type="project" value="GO_Central"/>
</dbReference>
<dbReference type="Proteomes" id="UP000007241">
    <property type="component" value="Unassembled WGS sequence"/>
</dbReference>
<feature type="region of interest" description="Disordered" evidence="3">
    <location>
        <begin position="113"/>
        <end position="138"/>
    </location>
</feature>
<dbReference type="EMBL" id="GL882890">
    <property type="protein sequence ID" value="EGF77848.1"/>
    <property type="molecule type" value="Genomic_DNA"/>
</dbReference>
<dbReference type="OrthoDB" id="27325at2759"/>
<organism evidence="4 5">
    <name type="scientific">Batrachochytrium dendrobatidis (strain JAM81 / FGSC 10211)</name>
    <name type="common">Frog chytrid fungus</name>
    <dbReference type="NCBI Taxonomy" id="684364"/>
    <lineage>
        <taxon>Eukaryota</taxon>
        <taxon>Fungi</taxon>
        <taxon>Fungi incertae sedis</taxon>
        <taxon>Chytridiomycota</taxon>
        <taxon>Chytridiomycota incertae sedis</taxon>
        <taxon>Chytridiomycetes</taxon>
        <taxon>Rhizophydiales</taxon>
        <taxon>Rhizophydiales incertae sedis</taxon>
        <taxon>Batrachochytrium</taxon>
    </lineage>
</organism>
<dbReference type="GeneID" id="18239972"/>